<dbReference type="Gene3D" id="3.90.1200.10">
    <property type="match status" value="1"/>
</dbReference>
<accession>A0ABP9BVB1</accession>
<organism evidence="2 3">
    <name type="scientific">Rothia endophytica</name>
    <dbReference type="NCBI Taxonomy" id="1324766"/>
    <lineage>
        <taxon>Bacteria</taxon>
        <taxon>Bacillati</taxon>
        <taxon>Actinomycetota</taxon>
        <taxon>Actinomycetes</taxon>
        <taxon>Micrococcales</taxon>
        <taxon>Micrococcaceae</taxon>
        <taxon>Rothia</taxon>
    </lineage>
</organism>
<reference evidence="3" key="1">
    <citation type="journal article" date="2019" name="Int. J. Syst. Evol. Microbiol.">
        <title>The Global Catalogue of Microorganisms (GCM) 10K type strain sequencing project: providing services to taxonomists for standard genome sequencing and annotation.</title>
        <authorList>
            <consortium name="The Broad Institute Genomics Platform"/>
            <consortium name="The Broad Institute Genome Sequencing Center for Infectious Disease"/>
            <person name="Wu L."/>
            <person name="Ma J."/>
        </authorList>
    </citation>
    <scope>NUCLEOTIDE SEQUENCE [LARGE SCALE GENOMIC DNA]</scope>
    <source>
        <strain evidence="3">JCM 18541</strain>
    </source>
</reference>
<feature type="domain" description="Aminoglycoside phosphotransferase" evidence="1">
    <location>
        <begin position="58"/>
        <end position="249"/>
    </location>
</feature>
<dbReference type="RefSeq" id="WP_345447508.1">
    <property type="nucleotide sequence ID" value="NZ_BAABKP010000008.1"/>
</dbReference>
<keyword evidence="3" id="KW-1185">Reference proteome</keyword>
<comment type="caution">
    <text evidence="2">The sequence shown here is derived from an EMBL/GenBank/DDBJ whole genome shotgun (WGS) entry which is preliminary data.</text>
</comment>
<dbReference type="NCBIfam" id="NF038156">
    <property type="entry name" value="lant_syn_V_LxmK"/>
    <property type="match status" value="1"/>
</dbReference>
<protein>
    <recommendedName>
        <fullName evidence="1">Aminoglycoside phosphotransferase domain-containing protein</fullName>
    </recommendedName>
</protein>
<evidence type="ECO:0000259" key="1">
    <source>
        <dbReference type="Pfam" id="PF01636"/>
    </source>
</evidence>
<gene>
    <name evidence="2" type="ORF">GCM10023352_21560</name>
</gene>
<dbReference type="InterPro" id="IPR002575">
    <property type="entry name" value="Aminoglycoside_PTrfase"/>
</dbReference>
<proteinExistence type="predicted"/>
<dbReference type="Proteomes" id="UP001500187">
    <property type="component" value="Unassembled WGS sequence"/>
</dbReference>
<dbReference type="Pfam" id="PF01636">
    <property type="entry name" value="APH"/>
    <property type="match status" value="1"/>
</dbReference>
<dbReference type="SUPFAM" id="SSF56112">
    <property type="entry name" value="Protein kinase-like (PK-like)"/>
    <property type="match status" value="1"/>
</dbReference>
<name>A0ABP9BVB1_9MICC</name>
<sequence length="370" mass="41138">MSTHHSSAQKTTELDSDVRQHVQELFPEDHYGRVKSVSSPSFRGRNKSWVLTFDGGEKVFLKQVDKTIAGPHAFDRSVNFAKFADNNSTDVPNSPKLLASHRSSGLLAFEYCSGESLAKLLVDETVPDSFSQQVGSSLAKLHAGPTENLKEISPPSPPVQMLKQGISYQRLTDFSLAEISLWSKLQQDQELVDCVAALKAAEEDHSVSPVHGDLRLDQYQMHQNQLHLLDWEEFGVGDPARDLGTFAGEWIYRGVLDTVTTRGGAEQPPQQFSEESANQRIAERMGHLVPNIQAMWEAYCQERHADDHQALALRSVAFLGWHLIDRTIARASSVAKLPGIERAAAGIGRQILLNPQKYAQTLGFERSEKK</sequence>
<dbReference type="EMBL" id="BAABKP010000008">
    <property type="protein sequence ID" value="GAA4801048.1"/>
    <property type="molecule type" value="Genomic_DNA"/>
</dbReference>
<dbReference type="InterPro" id="IPR011009">
    <property type="entry name" value="Kinase-like_dom_sf"/>
</dbReference>
<evidence type="ECO:0000313" key="3">
    <source>
        <dbReference type="Proteomes" id="UP001500187"/>
    </source>
</evidence>
<evidence type="ECO:0000313" key="2">
    <source>
        <dbReference type="EMBL" id="GAA4801048.1"/>
    </source>
</evidence>